<dbReference type="HOGENOM" id="CLU_039613_39_3_0"/>
<keyword evidence="2" id="KW-0805">Transcription regulation</keyword>
<dbReference type="eggNOG" id="COG0583">
    <property type="taxonomic scope" value="Bacteria"/>
</dbReference>
<dbReference type="KEGG" id="trs:Terro_3134"/>
<sequence length="307" mass="34305">MQQMNASFDNLDLRSLRMLKQLLDLKSVTKAGEALELSQPAASRVLSRLRLTLGDPLLVRGRQGNTLTPRGEELRPAVAEALRSISVLFEREVFAPSTAKLIVRIATTDHGATVVLSPLIEMLGTFAPGITLEVTPWSAQTLHELETGWLDLALDSESRLPENFHARTLYRERSVCLVRQGHPLLDGRRKDGSLDPALASAYPQIVLLYPVGDRLEGDDPLARFGHPSPRIALRTPYFASAPMMLTHTDHFIILPSRLGRVLADSAPLSQIPLRGETPFAYRLIWHERTQKDEGLGWLRAQMYRLLK</sequence>
<dbReference type="PANTHER" id="PTHR30118">
    <property type="entry name" value="HTH-TYPE TRANSCRIPTIONAL REGULATOR LEUO-RELATED"/>
    <property type="match status" value="1"/>
</dbReference>
<dbReference type="SUPFAM" id="SSF46785">
    <property type="entry name" value="Winged helix' DNA-binding domain"/>
    <property type="match status" value="1"/>
</dbReference>
<reference evidence="6 7" key="1">
    <citation type="submission" date="2012-06" db="EMBL/GenBank/DDBJ databases">
        <title>Complete genome of Terriglobus roseus DSM 18391.</title>
        <authorList>
            <consortium name="US DOE Joint Genome Institute (JGI-PGF)"/>
            <person name="Lucas S."/>
            <person name="Copeland A."/>
            <person name="Lapidus A."/>
            <person name="Glavina del Rio T."/>
            <person name="Dalin E."/>
            <person name="Tice H."/>
            <person name="Bruce D."/>
            <person name="Goodwin L."/>
            <person name="Pitluck S."/>
            <person name="Peters L."/>
            <person name="Mikhailova N."/>
            <person name="Munk A.C.C."/>
            <person name="Kyrpides N."/>
            <person name="Mavromatis K."/>
            <person name="Ivanova N."/>
            <person name="Brettin T."/>
            <person name="Detter J.C."/>
            <person name="Han C."/>
            <person name="Larimer F."/>
            <person name="Land M."/>
            <person name="Hauser L."/>
            <person name="Markowitz V."/>
            <person name="Cheng J.-F."/>
            <person name="Hugenholtz P."/>
            <person name="Woyke T."/>
            <person name="Wu D."/>
            <person name="Brambilla E."/>
            <person name="Klenk H.-P."/>
            <person name="Eisen J.A."/>
        </authorList>
    </citation>
    <scope>NUCLEOTIDE SEQUENCE [LARGE SCALE GENOMIC DNA]</scope>
    <source>
        <strain evidence="7">DSM 18391 / NRRL B-41598 / KBS 63</strain>
    </source>
</reference>
<dbReference type="AlphaFoldDB" id="I3ZJE5"/>
<keyword evidence="3" id="KW-0238">DNA-binding</keyword>
<dbReference type="InterPro" id="IPR005119">
    <property type="entry name" value="LysR_subst-bd"/>
</dbReference>
<proteinExistence type="inferred from homology"/>
<dbReference type="InterPro" id="IPR037402">
    <property type="entry name" value="YidZ_PBP2"/>
</dbReference>
<evidence type="ECO:0000259" key="5">
    <source>
        <dbReference type="PROSITE" id="PS50931"/>
    </source>
</evidence>
<protein>
    <submittedName>
        <fullName evidence="6">Transcriptional regulator</fullName>
    </submittedName>
</protein>
<organism evidence="6 7">
    <name type="scientific">Terriglobus roseus (strain DSM 18391 / NRRL B-41598 / KBS 63)</name>
    <dbReference type="NCBI Taxonomy" id="926566"/>
    <lineage>
        <taxon>Bacteria</taxon>
        <taxon>Pseudomonadati</taxon>
        <taxon>Acidobacteriota</taxon>
        <taxon>Terriglobia</taxon>
        <taxon>Terriglobales</taxon>
        <taxon>Acidobacteriaceae</taxon>
        <taxon>Terriglobus</taxon>
    </lineage>
</organism>
<dbReference type="PRINTS" id="PR00039">
    <property type="entry name" value="HTHLYSR"/>
</dbReference>
<evidence type="ECO:0000313" key="6">
    <source>
        <dbReference type="EMBL" id="AFL89363.1"/>
    </source>
</evidence>
<feature type="domain" description="HTH lysR-type" evidence="5">
    <location>
        <begin position="11"/>
        <end position="68"/>
    </location>
</feature>
<dbReference type="InterPro" id="IPR036390">
    <property type="entry name" value="WH_DNA-bd_sf"/>
</dbReference>
<evidence type="ECO:0000313" key="7">
    <source>
        <dbReference type="Proteomes" id="UP000006056"/>
    </source>
</evidence>
<evidence type="ECO:0000256" key="1">
    <source>
        <dbReference type="ARBA" id="ARBA00009437"/>
    </source>
</evidence>
<dbReference type="InterPro" id="IPR000847">
    <property type="entry name" value="LysR_HTH_N"/>
</dbReference>
<comment type="similarity">
    <text evidence="1">Belongs to the LysR transcriptional regulatory family.</text>
</comment>
<dbReference type="GO" id="GO:0003677">
    <property type="term" value="F:DNA binding"/>
    <property type="evidence" value="ECO:0007669"/>
    <property type="project" value="UniProtKB-KW"/>
</dbReference>
<dbReference type="Gene3D" id="1.10.10.10">
    <property type="entry name" value="Winged helix-like DNA-binding domain superfamily/Winged helix DNA-binding domain"/>
    <property type="match status" value="1"/>
</dbReference>
<dbReference type="Proteomes" id="UP000006056">
    <property type="component" value="Chromosome"/>
</dbReference>
<dbReference type="PANTHER" id="PTHR30118:SF15">
    <property type="entry name" value="TRANSCRIPTIONAL REGULATORY PROTEIN"/>
    <property type="match status" value="1"/>
</dbReference>
<dbReference type="InterPro" id="IPR036388">
    <property type="entry name" value="WH-like_DNA-bd_sf"/>
</dbReference>
<gene>
    <name evidence="6" type="ordered locus">Terro_3134</name>
</gene>
<dbReference type="OrthoDB" id="8455878at2"/>
<dbReference type="STRING" id="926566.Terro_3134"/>
<dbReference type="Pfam" id="PF00126">
    <property type="entry name" value="HTH_1"/>
    <property type="match status" value="1"/>
</dbReference>
<evidence type="ECO:0000256" key="3">
    <source>
        <dbReference type="ARBA" id="ARBA00023125"/>
    </source>
</evidence>
<evidence type="ECO:0000256" key="2">
    <source>
        <dbReference type="ARBA" id="ARBA00023015"/>
    </source>
</evidence>
<name>I3ZJE5_TERRK</name>
<dbReference type="GO" id="GO:0003700">
    <property type="term" value="F:DNA-binding transcription factor activity"/>
    <property type="evidence" value="ECO:0007669"/>
    <property type="project" value="InterPro"/>
</dbReference>
<accession>I3ZJE5</accession>
<dbReference type="SUPFAM" id="SSF53850">
    <property type="entry name" value="Periplasmic binding protein-like II"/>
    <property type="match status" value="1"/>
</dbReference>
<dbReference type="PROSITE" id="PS50931">
    <property type="entry name" value="HTH_LYSR"/>
    <property type="match status" value="1"/>
</dbReference>
<keyword evidence="4" id="KW-0804">Transcription</keyword>
<dbReference type="CDD" id="cd08417">
    <property type="entry name" value="PBP2_Nitroaromatics_like"/>
    <property type="match status" value="1"/>
</dbReference>
<dbReference type="EMBL" id="CP003379">
    <property type="protein sequence ID" value="AFL89363.1"/>
    <property type="molecule type" value="Genomic_DNA"/>
</dbReference>
<dbReference type="InterPro" id="IPR050389">
    <property type="entry name" value="LysR-type_TF"/>
</dbReference>
<keyword evidence="7" id="KW-1185">Reference proteome</keyword>
<evidence type="ECO:0000256" key="4">
    <source>
        <dbReference type="ARBA" id="ARBA00023163"/>
    </source>
</evidence>
<dbReference type="Gene3D" id="3.40.190.10">
    <property type="entry name" value="Periplasmic binding protein-like II"/>
    <property type="match status" value="2"/>
</dbReference>
<dbReference type="Pfam" id="PF03466">
    <property type="entry name" value="LysR_substrate"/>
    <property type="match status" value="1"/>
</dbReference>